<dbReference type="EMBL" id="JAHQIW010000740">
    <property type="protein sequence ID" value="KAJ1349754.1"/>
    <property type="molecule type" value="Genomic_DNA"/>
</dbReference>
<sequence length="58" mass="7115">MLLCRKLDAHNNEDEGYNDGKRQWRIECNHELREDEDIKMLYSTSKHGRDCEQQRNYE</sequence>
<organism evidence="1 2">
    <name type="scientific">Parelaphostrongylus tenuis</name>
    <name type="common">Meningeal worm</name>
    <dbReference type="NCBI Taxonomy" id="148309"/>
    <lineage>
        <taxon>Eukaryota</taxon>
        <taxon>Metazoa</taxon>
        <taxon>Ecdysozoa</taxon>
        <taxon>Nematoda</taxon>
        <taxon>Chromadorea</taxon>
        <taxon>Rhabditida</taxon>
        <taxon>Rhabditina</taxon>
        <taxon>Rhabditomorpha</taxon>
        <taxon>Strongyloidea</taxon>
        <taxon>Metastrongylidae</taxon>
        <taxon>Parelaphostrongylus</taxon>
    </lineage>
</organism>
<protein>
    <submittedName>
        <fullName evidence="1">Uncharacterized protein</fullName>
    </submittedName>
</protein>
<comment type="caution">
    <text evidence="1">The sequence shown here is derived from an EMBL/GenBank/DDBJ whole genome shotgun (WGS) entry which is preliminary data.</text>
</comment>
<name>A0AAD5MSP9_PARTN</name>
<gene>
    <name evidence="1" type="ORF">KIN20_005398</name>
</gene>
<accession>A0AAD5MSP9</accession>
<proteinExistence type="predicted"/>
<keyword evidence="2" id="KW-1185">Reference proteome</keyword>
<evidence type="ECO:0000313" key="2">
    <source>
        <dbReference type="Proteomes" id="UP001196413"/>
    </source>
</evidence>
<evidence type="ECO:0000313" key="1">
    <source>
        <dbReference type="EMBL" id="KAJ1349754.1"/>
    </source>
</evidence>
<dbReference type="Proteomes" id="UP001196413">
    <property type="component" value="Unassembled WGS sequence"/>
</dbReference>
<dbReference type="AlphaFoldDB" id="A0AAD5MSP9"/>
<reference evidence="1" key="1">
    <citation type="submission" date="2021-06" db="EMBL/GenBank/DDBJ databases">
        <title>Parelaphostrongylus tenuis whole genome reference sequence.</title>
        <authorList>
            <person name="Garwood T.J."/>
            <person name="Larsen P.A."/>
            <person name="Fountain-Jones N.M."/>
            <person name="Garbe J.R."/>
            <person name="Macchietto M.G."/>
            <person name="Kania S.A."/>
            <person name="Gerhold R.W."/>
            <person name="Richards J.E."/>
            <person name="Wolf T.M."/>
        </authorList>
    </citation>
    <scope>NUCLEOTIDE SEQUENCE</scope>
    <source>
        <strain evidence="1">MNPRO001-30</strain>
        <tissue evidence="1">Meninges</tissue>
    </source>
</reference>